<accession>A0A840P726</accession>
<dbReference type="Proteomes" id="UP000578449">
    <property type="component" value="Unassembled WGS sequence"/>
</dbReference>
<dbReference type="EMBL" id="JACHGN010000008">
    <property type="protein sequence ID" value="MBB5134386.1"/>
    <property type="molecule type" value="Genomic_DNA"/>
</dbReference>
<name>A0A840P726_9ACTN</name>
<proteinExistence type="predicted"/>
<feature type="domain" description="Lantibiotic dehydratase N-terminal" evidence="1">
    <location>
        <begin position="106"/>
        <end position="263"/>
    </location>
</feature>
<dbReference type="InterPro" id="IPR006827">
    <property type="entry name" value="Lant_deHydtase_N"/>
</dbReference>
<evidence type="ECO:0000313" key="2">
    <source>
        <dbReference type="EMBL" id="MBB5134386.1"/>
    </source>
</evidence>
<dbReference type="RefSeq" id="WP_185051297.1">
    <property type="nucleotide sequence ID" value="NZ_BAABIX010000007.1"/>
</dbReference>
<organism evidence="2 3">
    <name type="scientific">Thermocatellispora tengchongensis</name>
    <dbReference type="NCBI Taxonomy" id="1073253"/>
    <lineage>
        <taxon>Bacteria</taxon>
        <taxon>Bacillati</taxon>
        <taxon>Actinomycetota</taxon>
        <taxon>Actinomycetes</taxon>
        <taxon>Streptosporangiales</taxon>
        <taxon>Streptosporangiaceae</taxon>
        <taxon>Thermocatellispora</taxon>
    </lineage>
</organism>
<protein>
    <recommendedName>
        <fullName evidence="1">Lantibiotic dehydratase N-terminal domain-containing protein</fullName>
    </recommendedName>
</protein>
<sequence>MSRQWRIGRVFVLRHCGMPFDWLEELAGPPALLEAADALLDLEESQAAAPPGVRAAMAACDPERVPPGRRGVPEVAEWCERAARYRAMYREADERATGELRRALRRPTVDEAIFMSNPGVYRNMLVPMLEEREPVPLDSRRRRARRQLYTYLQRFCAKSETVGFFGPMAYGTATAPGATAVLRTGLPRVRRVFLSGWAARELVRAIVRDSRMLLDLRFHRTGRAAEDGEHGEQGEQGERGEHGLLAAVGPEGATLRGLRAATGRPVREVAWELRELAAAGALDVALGGGPYDLWPLRTLAAQLAELPPSPAREEWLRRVAELDRLRGALETEPLAGKIKILDELERLFVTITGVEARRGAGATYADRAVVFEECSSPFALEVGEDLLREWERRLRPALEACVAHGHAAQTAASRRVAEALGGRGELPLPEYAARATGLFPASGGAFQAAHAPRYGDPAQGPRLAEEAAALRGDRYAVIDLCPRAGDVSGLAGAALLLARAHHHLQVPSWLGAMYPDPAGFAAEAAAWVAEQGGRLVGFDFGRRNKGYYRFPGPEVPLRPPSWTDAARPGLLRAEELTVRVERDRVRLFGPGGREVRAYLPLGDFVKYPPYAALSHPQVLHPVFAPGHGECEEVRIGGVAVQRARWRLDPAEVTQAAPEARFLALRRLARRTGRRFVFCRAERERKPYLIDLASPLAADLLGHVARGGGALTVEPMAPGPEELWLRDPEGRRYVCELRMQVIGRERP</sequence>
<dbReference type="AlphaFoldDB" id="A0A840P726"/>
<dbReference type="Pfam" id="PF04738">
    <property type="entry name" value="Lant_dehydr_N"/>
    <property type="match status" value="1"/>
</dbReference>
<evidence type="ECO:0000259" key="1">
    <source>
        <dbReference type="Pfam" id="PF04738"/>
    </source>
</evidence>
<evidence type="ECO:0000313" key="3">
    <source>
        <dbReference type="Proteomes" id="UP000578449"/>
    </source>
</evidence>
<keyword evidence="3" id="KW-1185">Reference proteome</keyword>
<gene>
    <name evidence="2" type="ORF">HNP84_004118</name>
</gene>
<reference evidence="2 3" key="1">
    <citation type="submission" date="2020-08" db="EMBL/GenBank/DDBJ databases">
        <title>Genomic Encyclopedia of Type Strains, Phase IV (KMG-IV): sequencing the most valuable type-strain genomes for metagenomic binning, comparative biology and taxonomic classification.</title>
        <authorList>
            <person name="Goeker M."/>
        </authorList>
    </citation>
    <scope>NUCLEOTIDE SEQUENCE [LARGE SCALE GENOMIC DNA]</scope>
    <source>
        <strain evidence="2 3">DSM 45615</strain>
    </source>
</reference>
<comment type="caution">
    <text evidence="2">The sequence shown here is derived from an EMBL/GenBank/DDBJ whole genome shotgun (WGS) entry which is preliminary data.</text>
</comment>